<accession>A0A419TAL6</accession>
<dbReference type="GO" id="GO:0043456">
    <property type="term" value="P:regulation of pentose-phosphate shunt"/>
    <property type="evidence" value="ECO:0007669"/>
    <property type="project" value="TreeGrafter"/>
</dbReference>
<proteinExistence type="predicted"/>
<dbReference type="Gene3D" id="3.40.50.1240">
    <property type="entry name" value="Phosphoglycerate mutase-like"/>
    <property type="match status" value="1"/>
</dbReference>
<evidence type="ECO:0000256" key="3">
    <source>
        <dbReference type="PIRSR" id="PIRSR613078-2"/>
    </source>
</evidence>
<feature type="active site" description="Tele-phosphohistidine intermediate" evidence="2">
    <location>
        <position position="9"/>
    </location>
</feature>
<organism evidence="4 5">
    <name type="scientific">Thermohalobacter berrensis</name>
    <dbReference type="NCBI Taxonomy" id="99594"/>
    <lineage>
        <taxon>Bacteria</taxon>
        <taxon>Bacillati</taxon>
        <taxon>Bacillota</taxon>
        <taxon>Tissierellia</taxon>
        <taxon>Tissierellales</taxon>
        <taxon>Thermohalobacteraceae</taxon>
        <taxon>Thermohalobacter</taxon>
    </lineage>
</organism>
<dbReference type="InterPro" id="IPR051695">
    <property type="entry name" value="Phosphoglycerate_Mutase"/>
</dbReference>
<dbReference type="PANTHER" id="PTHR46517:SF1">
    <property type="entry name" value="FRUCTOSE-2,6-BISPHOSPHATASE TIGAR"/>
    <property type="match status" value="1"/>
</dbReference>
<dbReference type="SUPFAM" id="SSF53254">
    <property type="entry name" value="Phosphoglycerate mutase-like"/>
    <property type="match status" value="1"/>
</dbReference>
<dbReference type="InterPro" id="IPR001345">
    <property type="entry name" value="PG/BPGM_mutase_AS"/>
</dbReference>
<dbReference type="EMBL" id="MCIB01000001">
    <property type="protein sequence ID" value="RKD34526.1"/>
    <property type="molecule type" value="Genomic_DNA"/>
</dbReference>
<dbReference type="GO" id="GO:0045820">
    <property type="term" value="P:negative regulation of glycolytic process"/>
    <property type="evidence" value="ECO:0007669"/>
    <property type="project" value="TreeGrafter"/>
</dbReference>
<dbReference type="GO" id="GO:0005829">
    <property type="term" value="C:cytosol"/>
    <property type="evidence" value="ECO:0007669"/>
    <property type="project" value="TreeGrafter"/>
</dbReference>
<sequence>MNKIYLLRHGESLWNKTGKVQGQKDINLSKKGICQADKIGFTLADKKIDYIYSSDLIRAYKTAKIIGGRLNLEAKKLKSLREINFGPWEGLTLSEIRTKYYKDYFIWRNNPHKFLLPGAETLLDVQNRMLKALNNIRKVHMKSNILIVSHGTAIKTLILGILGSDLSNYGKLTISNGSLSIIEYGKYGPIIRVLNDTKYIKEV</sequence>
<feature type="binding site" evidence="3">
    <location>
        <begin position="8"/>
        <end position="15"/>
    </location>
    <ligand>
        <name>substrate</name>
    </ligand>
</feature>
<evidence type="ECO:0000256" key="2">
    <source>
        <dbReference type="PIRSR" id="PIRSR613078-1"/>
    </source>
</evidence>
<dbReference type="Pfam" id="PF00300">
    <property type="entry name" value="His_Phos_1"/>
    <property type="match status" value="1"/>
</dbReference>
<reference evidence="4 5" key="1">
    <citation type="submission" date="2016-08" db="EMBL/GenBank/DDBJ databases">
        <title>Novel Firmicutes and Novel Genomes.</title>
        <authorList>
            <person name="Poppleton D.I."/>
            <person name="Gribaldo S."/>
        </authorList>
    </citation>
    <scope>NUCLEOTIDE SEQUENCE [LARGE SCALE GENOMIC DNA]</scope>
    <source>
        <strain evidence="4 5">CTT3</strain>
    </source>
</reference>
<dbReference type="InterPro" id="IPR013078">
    <property type="entry name" value="His_Pase_superF_clade-1"/>
</dbReference>
<keyword evidence="1" id="KW-0378">Hydrolase</keyword>
<dbReference type="GO" id="GO:0004331">
    <property type="term" value="F:fructose-2,6-bisphosphate 2-phosphatase activity"/>
    <property type="evidence" value="ECO:0007669"/>
    <property type="project" value="TreeGrafter"/>
</dbReference>
<dbReference type="InterPro" id="IPR029033">
    <property type="entry name" value="His_PPase_superfam"/>
</dbReference>
<dbReference type="PIRSF" id="PIRSF000709">
    <property type="entry name" value="6PFK_2-Ptase"/>
    <property type="match status" value="1"/>
</dbReference>
<dbReference type="PROSITE" id="PS00175">
    <property type="entry name" value="PG_MUTASE"/>
    <property type="match status" value="1"/>
</dbReference>
<keyword evidence="5" id="KW-1185">Reference proteome</keyword>
<dbReference type="AlphaFoldDB" id="A0A419TAL6"/>
<protein>
    <submittedName>
        <fullName evidence="4">Phosphoglycerate mutase</fullName>
    </submittedName>
</protein>
<name>A0A419TAL6_9FIRM</name>
<feature type="binding site" evidence="3">
    <location>
        <position position="58"/>
    </location>
    <ligand>
        <name>substrate</name>
    </ligand>
</feature>
<gene>
    <name evidence="4" type="ORF">BET03_01480</name>
</gene>
<dbReference type="CDD" id="cd07067">
    <property type="entry name" value="HP_PGM_like"/>
    <property type="match status" value="1"/>
</dbReference>
<dbReference type="SMART" id="SM00855">
    <property type="entry name" value="PGAM"/>
    <property type="match status" value="1"/>
</dbReference>
<dbReference type="OrthoDB" id="9781415at2"/>
<feature type="active site" description="Proton donor/acceptor" evidence="2">
    <location>
        <position position="82"/>
    </location>
</feature>
<evidence type="ECO:0000313" key="5">
    <source>
        <dbReference type="Proteomes" id="UP000284177"/>
    </source>
</evidence>
<evidence type="ECO:0000256" key="1">
    <source>
        <dbReference type="ARBA" id="ARBA00022801"/>
    </source>
</evidence>
<dbReference type="Proteomes" id="UP000284177">
    <property type="component" value="Unassembled WGS sequence"/>
</dbReference>
<dbReference type="RefSeq" id="WP_120166517.1">
    <property type="nucleotide sequence ID" value="NZ_MCIB01000001.1"/>
</dbReference>
<comment type="caution">
    <text evidence="4">The sequence shown here is derived from an EMBL/GenBank/DDBJ whole genome shotgun (WGS) entry which is preliminary data.</text>
</comment>
<dbReference type="PANTHER" id="PTHR46517">
    <property type="entry name" value="FRUCTOSE-2,6-BISPHOSPHATASE TIGAR"/>
    <property type="match status" value="1"/>
</dbReference>
<evidence type="ECO:0000313" key="4">
    <source>
        <dbReference type="EMBL" id="RKD34526.1"/>
    </source>
</evidence>